<keyword evidence="1" id="KW-0472">Membrane</keyword>
<dbReference type="RefSeq" id="WP_145077643.1">
    <property type="nucleotide sequence ID" value="NZ_CP036298.1"/>
</dbReference>
<accession>A0A518G6G3</accession>
<proteinExistence type="predicted"/>
<evidence type="ECO:0000256" key="1">
    <source>
        <dbReference type="SAM" id="Phobius"/>
    </source>
</evidence>
<feature type="transmembrane region" description="Helical" evidence="1">
    <location>
        <begin position="125"/>
        <end position="144"/>
    </location>
</feature>
<reference evidence="2 3" key="1">
    <citation type="submission" date="2019-02" db="EMBL/GenBank/DDBJ databases">
        <title>Deep-cultivation of Planctomycetes and their phenomic and genomic characterization uncovers novel biology.</title>
        <authorList>
            <person name="Wiegand S."/>
            <person name="Jogler M."/>
            <person name="Boedeker C."/>
            <person name="Pinto D."/>
            <person name="Vollmers J."/>
            <person name="Rivas-Marin E."/>
            <person name="Kohn T."/>
            <person name="Peeters S.H."/>
            <person name="Heuer A."/>
            <person name="Rast P."/>
            <person name="Oberbeckmann S."/>
            <person name="Bunk B."/>
            <person name="Jeske O."/>
            <person name="Meyerdierks A."/>
            <person name="Storesund J.E."/>
            <person name="Kallscheuer N."/>
            <person name="Luecker S."/>
            <person name="Lage O.M."/>
            <person name="Pohl T."/>
            <person name="Merkel B.J."/>
            <person name="Hornburger P."/>
            <person name="Mueller R.-W."/>
            <person name="Bruemmer F."/>
            <person name="Labrenz M."/>
            <person name="Spormann A.M."/>
            <person name="Op den Camp H."/>
            <person name="Overmann J."/>
            <person name="Amann R."/>
            <person name="Jetten M.S.M."/>
            <person name="Mascher T."/>
            <person name="Medema M.H."/>
            <person name="Devos D.P."/>
            <person name="Kaster A.-K."/>
            <person name="Ovreas L."/>
            <person name="Rohde M."/>
            <person name="Galperin M.Y."/>
            <person name="Jogler C."/>
        </authorList>
    </citation>
    <scope>NUCLEOTIDE SEQUENCE [LARGE SCALE GENOMIC DNA]</scope>
    <source>
        <strain evidence="2 3">Q31a</strain>
    </source>
</reference>
<dbReference type="OrthoDB" id="292126at2"/>
<keyword evidence="1" id="KW-0812">Transmembrane</keyword>
<keyword evidence="1" id="KW-1133">Transmembrane helix</keyword>
<organism evidence="2 3">
    <name type="scientific">Aureliella helgolandensis</name>
    <dbReference type="NCBI Taxonomy" id="2527968"/>
    <lineage>
        <taxon>Bacteria</taxon>
        <taxon>Pseudomonadati</taxon>
        <taxon>Planctomycetota</taxon>
        <taxon>Planctomycetia</taxon>
        <taxon>Pirellulales</taxon>
        <taxon>Pirellulaceae</taxon>
        <taxon>Aureliella</taxon>
    </lineage>
</organism>
<sequence>MKFEDLQAIWKCQNSQSNSPLDTDRVLDSVRKRSQKVGRENSIFELALMGALIGVGLLALKEPLLVGENKYQIVTSSLCLGAAAYIWFGRLQRQRAEVQFDDSLSGVIDKSIAQLNYKFAQMRSYIWFCVVPLGVSLLIGFFQAEPSKHIWFYAFFIPLFIIMMTSSYFRMRYELKKYALPHLAELEALKAKLLDADDEDA</sequence>
<evidence type="ECO:0000313" key="2">
    <source>
        <dbReference type="EMBL" id="QDV24175.1"/>
    </source>
</evidence>
<keyword evidence="3" id="KW-1185">Reference proteome</keyword>
<protein>
    <submittedName>
        <fullName evidence="2">Uncharacterized protein</fullName>
    </submittedName>
</protein>
<dbReference type="KEGG" id="ahel:Q31a_24890"/>
<evidence type="ECO:0000313" key="3">
    <source>
        <dbReference type="Proteomes" id="UP000318017"/>
    </source>
</evidence>
<dbReference type="Proteomes" id="UP000318017">
    <property type="component" value="Chromosome"/>
</dbReference>
<feature type="transmembrane region" description="Helical" evidence="1">
    <location>
        <begin position="71"/>
        <end position="88"/>
    </location>
</feature>
<gene>
    <name evidence="2" type="ORF">Q31a_24890</name>
</gene>
<feature type="transmembrane region" description="Helical" evidence="1">
    <location>
        <begin position="150"/>
        <end position="169"/>
    </location>
</feature>
<dbReference type="EMBL" id="CP036298">
    <property type="protein sequence ID" value="QDV24175.1"/>
    <property type="molecule type" value="Genomic_DNA"/>
</dbReference>
<name>A0A518G6G3_9BACT</name>
<dbReference type="AlphaFoldDB" id="A0A518G6G3"/>
<feature type="transmembrane region" description="Helical" evidence="1">
    <location>
        <begin position="42"/>
        <end position="59"/>
    </location>
</feature>